<dbReference type="Gene3D" id="3.30.70.2390">
    <property type="match status" value="1"/>
</dbReference>
<feature type="compositionally biased region" description="Low complexity" evidence="2">
    <location>
        <begin position="179"/>
        <end position="189"/>
    </location>
</feature>
<dbReference type="Proteomes" id="UP000199207">
    <property type="component" value="Unassembled WGS sequence"/>
</dbReference>
<evidence type="ECO:0000313" key="6">
    <source>
        <dbReference type="EMBL" id="SFB99709.1"/>
    </source>
</evidence>
<feature type="domain" description="Cell envelope-related transcriptional attenuator" evidence="4">
    <location>
        <begin position="311"/>
        <end position="451"/>
    </location>
</feature>
<keyword evidence="3" id="KW-0812">Transmembrane</keyword>
<keyword evidence="3" id="KW-1133">Transmembrane helix</keyword>
<dbReference type="Gene3D" id="3.40.630.190">
    <property type="entry name" value="LCP protein"/>
    <property type="match status" value="1"/>
</dbReference>
<feature type="compositionally biased region" description="Basic and acidic residues" evidence="2">
    <location>
        <begin position="197"/>
        <end position="210"/>
    </location>
</feature>
<evidence type="ECO:0000259" key="5">
    <source>
        <dbReference type="Pfam" id="PF13399"/>
    </source>
</evidence>
<feature type="compositionally biased region" description="Low complexity" evidence="2">
    <location>
        <begin position="56"/>
        <end position="77"/>
    </location>
</feature>
<dbReference type="Pfam" id="PF13399">
    <property type="entry name" value="LytR_C"/>
    <property type="match status" value="1"/>
</dbReference>
<dbReference type="RefSeq" id="WP_093837341.1">
    <property type="nucleotide sequence ID" value="NZ_FOLM01000001.1"/>
</dbReference>
<feature type="compositionally biased region" description="Low complexity" evidence="2">
    <location>
        <begin position="24"/>
        <end position="35"/>
    </location>
</feature>
<evidence type="ECO:0000256" key="2">
    <source>
        <dbReference type="SAM" id="MobiDB-lite"/>
    </source>
</evidence>
<comment type="similarity">
    <text evidence="1">Belongs to the LytR/CpsA/Psr (LCP) family.</text>
</comment>
<feature type="compositionally biased region" description="Gly residues" evidence="2">
    <location>
        <begin position="141"/>
        <end position="157"/>
    </location>
</feature>
<evidence type="ECO:0000259" key="4">
    <source>
        <dbReference type="Pfam" id="PF03816"/>
    </source>
</evidence>
<dbReference type="AlphaFoldDB" id="A0A1I1FJN1"/>
<reference evidence="6 7" key="1">
    <citation type="submission" date="2016-10" db="EMBL/GenBank/DDBJ databases">
        <authorList>
            <person name="de Groot N.N."/>
        </authorList>
    </citation>
    <scope>NUCLEOTIDE SEQUENCE [LARGE SCALE GENOMIC DNA]</scope>
    <source>
        <strain evidence="6 7">CGMCC 4.5739</strain>
    </source>
</reference>
<feature type="region of interest" description="Disordered" evidence="2">
    <location>
        <begin position="1"/>
        <end position="210"/>
    </location>
</feature>
<keyword evidence="3" id="KW-0472">Membrane</keyword>
<protein>
    <submittedName>
        <fullName evidence="6">Anionic cell wall polymer biosynthesis enzyme, LytR-Cps2A-Psr (LCP) family</fullName>
    </submittedName>
</protein>
<gene>
    <name evidence="6" type="ORF">SAMN05421773_101771</name>
</gene>
<feature type="domain" description="LytR/CpsA/Psr regulator C-terminal" evidence="5">
    <location>
        <begin position="534"/>
        <end position="620"/>
    </location>
</feature>
<feature type="compositionally biased region" description="Pro residues" evidence="2">
    <location>
        <begin position="113"/>
        <end position="127"/>
    </location>
</feature>
<feature type="transmembrane region" description="Helical" evidence="3">
    <location>
        <begin position="255"/>
        <end position="273"/>
    </location>
</feature>
<accession>A0A1I1FJN1</accession>
<evidence type="ECO:0000256" key="3">
    <source>
        <dbReference type="SAM" id="Phobius"/>
    </source>
</evidence>
<dbReference type="EMBL" id="FOLM01000001">
    <property type="protein sequence ID" value="SFB99709.1"/>
    <property type="molecule type" value="Genomic_DNA"/>
</dbReference>
<dbReference type="PANTHER" id="PTHR33392:SF6">
    <property type="entry name" value="POLYISOPRENYL-TEICHOIC ACID--PEPTIDOGLYCAN TEICHOIC ACID TRANSFERASE TAGU"/>
    <property type="match status" value="1"/>
</dbReference>
<proteinExistence type="inferred from homology"/>
<dbReference type="InterPro" id="IPR027381">
    <property type="entry name" value="LytR/CpsA/Psr_C"/>
</dbReference>
<name>A0A1I1FJN1_9ACTN</name>
<organism evidence="6 7">
    <name type="scientific">Streptomyces aidingensis</name>
    <dbReference type="NCBI Taxonomy" id="910347"/>
    <lineage>
        <taxon>Bacteria</taxon>
        <taxon>Bacillati</taxon>
        <taxon>Actinomycetota</taxon>
        <taxon>Actinomycetes</taxon>
        <taxon>Kitasatosporales</taxon>
        <taxon>Streptomycetaceae</taxon>
        <taxon>Streptomyces</taxon>
    </lineage>
</organism>
<dbReference type="OrthoDB" id="4349935at2"/>
<dbReference type="Pfam" id="PF03816">
    <property type="entry name" value="LytR_cpsA_psr"/>
    <property type="match status" value="1"/>
</dbReference>
<dbReference type="STRING" id="910347.SAMN05421773_101771"/>
<dbReference type="InterPro" id="IPR050922">
    <property type="entry name" value="LytR/CpsA/Psr_CW_biosynth"/>
</dbReference>
<evidence type="ECO:0000313" key="7">
    <source>
        <dbReference type="Proteomes" id="UP000199207"/>
    </source>
</evidence>
<keyword evidence="7" id="KW-1185">Reference proteome</keyword>
<dbReference type="InterPro" id="IPR004474">
    <property type="entry name" value="LytR_CpsA_psr"/>
</dbReference>
<evidence type="ECO:0000256" key="1">
    <source>
        <dbReference type="ARBA" id="ARBA00006068"/>
    </source>
</evidence>
<sequence>MNDRQHPYGQVYGYDEYGRPLYQPPSGQQPQPGYGTHDTYGGQQPDGYPAGGYDGTGYDSTGYEGTGYDSTGYDSTGYGYGYGGPAQGHAQPPDHGQGYGYDPYATGHVQDAPPYPQQPGPGLPPAPDGQSGPHQQPGTGSVPGTGYGHGYDFGTGGQPAVPGYATGPQAPARDHDTGPRPAAAAAPAGPGVPGPRRPAEGATRDGGREYQTEQFSFVDEENTETEDVIDWLEFSESRSERREEARRRAVGRRKLLAVFAVLALLGATGFLWMTDRLPFVPGSSGEETAGPGAESRDVIIVHLRETGGDTASTMLLVANETSGEATTLLLPNELVITPDGGTTTLGQAVVDEGAASVREAVGLLLGADIKGTWRLDTPFLEVLVDLLGGVAVDTDTEIPGEDGEALVTAGEDTLLAGRAAIAYAVHRAPEEPQSAQLERFGQVMAAVLAKMPTTAQAATTVVQNLGQIADPSLPEGELGASLALLGSHAQESAHTTELLPVESDGTISDETANGVVQDVLGGTVTNSDPGAAPRIAVRDASGVAGSAEAARIVLINGGYTVVDAKPADRTAAESEVRYADEARKEAAVEVAKTFGLPAEAAVQGEVPATADVVVLLGEDFAEDAAEEAAEEAAGESAQE</sequence>
<dbReference type="PANTHER" id="PTHR33392">
    <property type="entry name" value="POLYISOPRENYL-TEICHOIC ACID--PEPTIDOGLYCAN TEICHOIC ACID TRANSFERASE TAGU"/>
    <property type="match status" value="1"/>
</dbReference>